<gene>
    <name evidence="1" type="ORF">FLO80_01875</name>
</gene>
<keyword evidence="2" id="KW-1185">Reference proteome</keyword>
<dbReference type="InterPro" id="IPR010980">
    <property type="entry name" value="Cyt_c/b562"/>
</dbReference>
<evidence type="ECO:0000313" key="1">
    <source>
        <dbReference type="EMBL" id="KAA0920948.1"/>
    </source>
</evidence>
<sequence length="183" mass="18839">MRLRALAWHGILITIQDCRLGGLNMMKTFTGLTALVLAGAVATTTLAQDDAAIKAAVDARQAHMSLFAFNIGLLGGMAKGEIDYDADAASAAAGNLAALARVDQSRYWPQGSSTLDLDAEQTAALPDIWDEGSDIGAKAMALVESTTAMEAAAGNGLDALRGAIGAVGSSCGDCHKAYRQPNN</sequence>
<dbReference type="SUPFAM" id="SSF47175">
    <property type="entry name" value="Cytochromes"/>
    <property type="match status" value="1"/>
</dbReference>
<dbReference type="AlphaFoldDB" id="A0A5A9ZUA5"/>
<comment type="caution">
    <text evidence="1">The sequence shown here is derived from an EMBL/GenBank/DDBJ whole genome shotgun (WGS) entry which is preliminary data.</text>
</comment>
<reference evidence="1 2" key="1">
    <citation type="submission" date="2019-07" db="EMBL/GenBank/DDBJ databases">
        <title>Aquicoccus porphyridii gen. nov., sp. nov., isolated from a small marine red alga, Porphyridium marinum.</title>
        <authorList>
            <person name="Liu L."/>
        </authorList>
    </citation>
    <scope>NUCLEOTIDE SEQUENCE [LARGE SCALE GENOMIC DNA]</scope>
    <source>
        <strain evidence="1 2">L1 8-17</strain>
    </source>
</reference>
<accession>A0A5A9ZUA5</accession>
<protein>
    <submittedName>
        <fullName evidence="1">Cytochrome c</fullName>
    </submittedName>
</protein>
<dbReference type="GO" id="GO:0009055">
    <property type="term" value="F:electron transfer activity"/>
    <property type="evidence" value="ECO:0007669"/>
    <property type="project" value="InterPro"/>
</dbReference>
<dbReference type="GO" id="GO:0020037">
    <property type="term" value="F:heme binding"/>
    <property type="evidence" value="ECO:0007669"/>
    <property type="project" value="InterPro"/>
</dbReference>
<dbReference type="GO" id="GO:0005506">
    <property type="term" value="F:iron ion binding"/>
    <property type="evidence" value="ECO:0007669"/>
    <property type="project" value="InterPro"/>
</dbReference>
<organism evidence="1 2">
    <name type="scientific">Aquicoccus porphyridii</name>
    <dbReference type="NCBI Taxonomy" id="1852029"/>
    <lineage>
        <taxon>Bacteria</taxon>
        <taxon>Pseudomonadati</taxon>
        <taxon>Pseudomonadota</taxon>
        <taxon>Alphaproteobacteria</taxon>
        <taxon>Rhodobacterales</taxon>
        <taxon>Paracoccaceae</taxon>
        <taxon>Aquicoccus</taxon>
    </lineage>
</organism>
<dbReference type="EMBL" id="VINQ01000001">
    <property type="protein sequence ID" value="KAA0920948.1"/>
    <property type="molecule type" value="Genomic_DNA"/>
</dbReference>
<dbReference type="InterPro" id="IPR002321">
    <property type="entry name" value="Cyt_c_II"/>
</dbReference>
<evidence type="ECO:0000313" key="2">
    <source>
        <dbReference type="Proteomes" id="UP000325291"/>
    </source>
</evidence>
<dbReference type="PROSITE" id="PS51009">
    <property type="entry name" value="CYTCII"/>
    <property type="match status" value="1"/>
</dbReference>
<dbReference type="Proteomes" id="UP000325291">
    <property type="component" value="Unassembled WGS sequence"/>
</dbReference>
<dbReference type="GO" id="GO:0022900">
    <property type="term" value="P:electron transport chain"/>
    <property type="evidence" value="ECO:0007669"/>
    <property type="project" value="InterPro"/>
</dbReference>
<dbReference type="Gene3D" id="1.20.120.10">
    <property type="entry name" value="Cytochrome c/b562"/>
    <property type="match status" value="1"/>
</dbReference>
<proteinExistence type="predicted"/>
<name>A0A5A9ZUA5_9RHOB</name>
<dbReference type="Pfam" id="PF01322">
    <property type="entry name" value="Cytochrom_C_2"/>
    <property type="match status" value="1"/>
</dbReference>